<evidence type="ECO:0000313" key="1">
    <source>
        <dbReference type="EMBL" id="OGN10108.1"/>
    </source>
</evidence>
<dbReference type="EMBL" id="MGJP01000016">
    <property type="protein sequence ID" value="OGN10108.1"/>
    <property type="molecule type" value="Genomic_DNA"/>
</dbReference>
<evidence type="ECO:0000313" key="2">
    <source>
        <dbReference type="Proteomes" id="UP000177167"/>
    </source>
</evidence>
<dbReference type="Proteomes" id="UP000177167">
    <property type="component" value="Unassembled WGS sequence"/>
</dbReference>
<proteinExistence type="predicted"/>
<reference evidence="1 2" key="1">
    <citation type="journal article" date="2016" name="Nat. Commun.">
        <title>Thousands of microbial genomes shed light on interconnected biogeochemical processes in an aquifer system.</title>
        <authorList>
            <person name="Anantharaman K."/>
            <person name="Brown C.T."/>
            <person name="Hug L.A."/>
            <person name="Sharon I."/>
            <person name="Castelle C.J."/>
            <person name="Probst A.J."/>
            <person name="Thomas B.C."/>
            <person name="Singh A."/>
            <person name="Wilkins M.J."/>
            <person name="Karaoz U."/>
            <person name="Brodie E.L."/>
            <person name="Williams K.H."/>
            <person name="Hubbard S.S."/>
            <person name="Banfield J.F."/>
        </authorList>
    </citation>
    <scope>NUCLEOTIDE SEQUENCE [LARGE SCALE GENOMIC DNA]</scope>
</reference>
<organism evidence="1 2">
    <name type="scientific">Candidatus Yanofskybacteria bacterium RIFCSPHIGHO2_02_FULL_41_11</name>
    <dbReference type="NCBI Taxonomy" id="1802675"/>
    <lineage>
        <taxon>Bacteria</taxon>
        <taxon>Candidatus Yanofskyibacteriota</taxon>
    </lineage>
</organism>
<sequence>MTMNGTIYLIESQSRQVLAGTFMRFQEYYESPEFKGRVFSVDDFAHWYALKYGAFTYAKDWYGFNIPSSVIDPFKRGCFDPLTPLEQNLLNICKDARGDFYVIGVTPDAEYFTETVRHEFVHGATHVNPDYCKEAERCIREHNIGPINKGLCLMGYCDDVAIDEANAYILVEPDTIQEYVSVANTKNLRENLDAIFQKYFGFSIIKTKIPALMARTKHILI</sequence>
<comment type="caution">
    <text evidence="1">The sequence shown here is derived from an EMBL/GenBank/DDBJ whole genome shotgun (WGS) entry which is preliminary data.</text>
</comment>
<protein>
    <submittedName>
        <fullName evidence="1">Uncharacterized protein</fullName>
    </submittedName>
</protein>
<name>A0A1F8FC43_9BACT</name>
<gene>
    <name evidence="1" type="ORF">A3J46_06845</name>
</gene>
<dbReference type="AlphaFoldDB" id="A0A1F8FC43"/>
<accession>A0A1F8FC43</accession>